<proteinExistence type="inferred from homology"/>
<evidence type="ECO:0000313" key="5">
    <source>
        <dbReference type="EMBL" id="AMW99458.1"/>
    </source>
</evidence>
<feature type="domain" description="DnaB/C C-terminal" evidence="3">
    <location>
        <begin position="131"/>
        <end position="203"/>
    </location>
</feature>
<evidence type="ECO:0000259" key="3">
    <source>
        <dbReference type="Pfam" id="PF07261"/>
    </source>
</evidence>
<gene>
    <name evidence="5" type="ORF">ATY39_08330</name>
</gene>
<dbReference type="NCBIfam" id="TIGR01446">
    <property type="entry name" value="DnaD_dom"/>
    <property type="match status" value="1"/>
</dbReference>
<dbReference type="Pfam" id="PF21984">
    <property type="entry name" value="DnaD_N"/>
    <property type="match status" value="1"/>
</dbReference>
<sequence>MNQTERLQVWIEQGNVTISQLFFQFYKLLQISDEEAMLIMHLNAFQESGNSFPTPANIAERMTMSEDMIATNMQRLMQKGYMEIHQKLDEQGVLYEVISLMPLWKRILDYMTTQNQKDETTNEKLKEGQLFQLFEQEFGRFLSPMETEMISMWLDQDRHTPEVIRKALMEAVLSQKLSLRYIDRILFEWKKNHVKTIEDAEKHSKNFRKNTVKTTKDYQAPKESDIKKPNNNIPFYNWLDQQK</sequence>
<dbReference type="Gene3D" id="1.10.10.630">
    <property type="entry name" value="DnaD domain-like"/>
    <property type="match status" value="1"/>
</dbReference>
<organism evidence="5 6">
    <name type="scientific">Rummeliibacillus stabekisii</name>
    <dbReference type="NCBI Taxonomy" id="241244"/>
    <lineage>
        <taxon>Bacteria</taxon>
        <taxon>Bacillati</taxon>
        <taxon>Bacillota</taxon>
        <taxon>Bacilli</taxon>
        <taxon>Bacillales</taxon>
        <taxon>Caryophanaceae</taxon>
        <taxon>Rummeliibacillus</taxon>
    </lineage>
</organism>
<dbReference type="InterPro" id="IPR034829">
    <property type="entry name" value="DnaD-like_sf"/>
</dbReference>
<dbReference type="EMBL" id="CP014806">
    <property type="protein sequence ID" value="AMW99458.1"/>
    <property type="molecule type" value="Genomic_DNA"/>
</dbReference>
<dbReference type="PANTHER" id="PTHR37293:SF6">
    <property type="entry name" value="DNA REPLICATION PROTEIN DNAD"/>
    <property type="match status" value="1"/>
</dbReference>
<accession>A0A143HCI7</accession>
<reference evidence="5 6" key="1">
    <citation type="journal article" date="2016" name="Genome Announc.">
        <title>Whole-Genome Sequence of Rummeliibacillus stabekisii Strain PP9 Isolated from Antarctic Soil.</title>
        <authorList>
            <person name="da Mota F.F."/>
            <person name="Vollu R.E."/>
            <person name="Jurelevicius D."/>
            <person name="Seldin L."/>
        </authorList>
    </citation>
    <scope>NUCLEOTIDE SEQUENCE [LARGE SCALE GENOMIC DNA]</scope>
    <source>
        <strain evidence="5 6">PP9</strain>
    </source>
</reference>
<dbReference type="AlphaFoldDB" id="A0A143HCI7"/>
<dbReference type="OrthoDB" id="9770238at2"/>
<reference evidence="6" key="2">
    <citation type="submission" date="2016-03" db="EMBL/GenBank/DDBJ databases">
        <authorList>
            <person name="Ploux O."/>
        </authorList>
    </citation>
    <scope>NUCLEOTIDE SEQUENCE [LARGE SCALE GENOMIC DNA]</scope>
    <source>
        <strain evidence="6">PP9</strain>
    </source>
</reference>
<dbReference type="InterPro" id="IPR053162">
    <property type="entry name" value="DnaD"/>
</dbReference>
<name>A0A143HCI7_9BACL</name>
<feature type="domain" description="DnaD N-terminal" evidence="4">
    <location>
        <begin position="18"/>
        <end position="117"/>
    </location>
</feature>
<dbReference type="KEGG" id="rst:ATY39_08330"/>
<dbReference type="InterPro" id="IPR053843">
    <property type="entry name" value="DnaD_N"/>
</dbReference>
<dbReference type="InterPro" id="IPR006343">
    <property type="entry name" value="DnaB/C_C"/>
</dbReference>
<dbReference type="RefSeq" id="WP_066788433.1">
    <property type="nucleotide sequence ID" value="NZ_CP014806.1"/>
</dbReference>
<evidence type="ECO:0000256" key="1">
    <source>
        <dbReference type="ARBA" id="ARBA00093462"/>
    </source>
</evidence>
<comment type="similarity">
    <text evidence="1">Belongs to the DnaB/DnaD family.</text>
</comment>
<dbReference type="Gene3D" id="1.10.10.10">
    <property type="entry name" value="Winged helix-like DNA-binding domain superfamily/Winged helix DNA-binding domain"/>
    <property type="match status" value="1"/>
</dbReference>
<dbReference type="SUPFAM" id="SSF158499">
    <property type="entry name" value="DnaD domain-like"/>
    <property type="match status" value="1"/>
</dbReference>
<feature type="compositionally biased region" description="Basic and acidic residues" evidence="2">
    <location>
        <begin position="214"/>
        <end position="228"/>
    </location>
</feature>
<dbReference type="STRING" id="241244.ATY39_08330"/>
<dbReference type="PANTHER" id="PTHR37293">
    <property type="entry name" value="PHAGE REPLICATION PROTEIN-RELATED"/>
    <property type="match status" value="1"/>
</dbReference>
<feature type="region of interest" description="Disordered" evidence="2">
    <location>
        <begin position="208"/>
        <end position="231"/>
    </location>
</feature>
<dbReference type="InterPro" id="IPR036388">
    <property type="entry name" value="WH-like_DNA-bd_sf"/>
</dbReference>
<protein>
    <submittedName>
        <fullName evidence="5">DNA replication protein</fullName>
    </submittedName>
</protein>
<evidence type="ECO:0000259" key="4">
    <source>
        <dbReference type="Pfam" id="PF21984"/>
    </source>
</evidence>
<dbReference type="Pfam" id="PF07261">
    <property type="entry name" value="DnaB_2"/>
    <property type="match status" value="1"/>
</dbReference>
<keyword evidence="6" id="KW-1185">Reference proteome</keyword>
<dbReference type="Proteomes" id="UP000076021">
    <property type="component" value="Chromosome"/>
</dbReference>
<evidence type="ECO:0000313" key="6">
    <source>
        <dbReference type="Proteomes" id="UP000076021"/>
    </source>
</evidence>
<evidence type="ECO:0000256" key="2">
    <source>
        <dbReference type="SAM" id="MobiDB-lite"/>
    </source>
</evidence>